<dbReference type="EMBL" id="JAMTCK010000012">
    <property type="protein sequence ID" value="MCP2168175.1"/>
    <property type="molecule type" value="Genomic_DNA"/>
</dbReference>
<dbReference type="AlphaFoldDB" id="A0AAE3GHC0"/>
<sequence length="61" mass="7124">MVEPDAWYYCLKHHKPERGAECRALDRMGPYPDEQTAARALDIAKERTKSADDQDRSWNDD</sequence>
<evidence type="ECO:0000313" key="3">
    <source>
        <dbReference type="Proteomes" id="UP001206128"/>
    </source>
</evidence>
<gene>
    <name evidence="2" type="ORF">LX83_005049</name>
</gene>
<comment type="caution">
    <text evidence="2">The sequence shown here is derived from an EMBL/GenBank/DDBJ whole genome shotgun (WGS) entry which is preliminary data.</text>
</comment>
<organism evidence="2 3">
    <name type="scientific">Goodfellowiella coeruleoviolacea</name>
    <dbReference type="NCBI Taxonomy" id="334858"/>
    <lineage>
        <taxon>Bacteria</taxon>
        <taxon>Bacillati</taxon>
        <taxon>Actinomycetota</taxon>
        <taxon>Actinomycetes</taxon>
        <taxon>Pseudonocardiales</taxon>
        <taxon>Pseudonocardiaceae</taxon>
        <taxon>Goodfellowiella</taxon>
    </lineage>
</organism>
<proteinExistence type="predicted"/>
<feature type="region of interest" description="Disordered" evidence="1">
    <location>
        <begin position="40"/>
        <end position="61"/>
    </location>
</feature>
<accession>A0AAE3GHC0</accession>
<evidence type="ECO:0000313" key="2">
    <source>
        <dbReference type="EMBL" id="MCP2168175.1"/>
    </source>
</evidence>
<name>A0AAE3GHC0_9PSEU</name>
<dbReference type="RefSeq" id="WP_253775751.1">
    <property type="nucleotide sequence ID" value="NZ_JAMTCK010000012.1"/>
</dbReference>
<evidence type="ECO:0000256" key="1">
    <source>
        <dbReference type="SAM" id="MobiDB-lite"/>
    </source>
</evidence>
<dbReference type="Proteomes" id="UP001206128">
    <property type="component" value="Unassembled WGS sequence"/>
</dbReference>
<reference evidence="2" key="1">
    <citation type="submission" date="2022-06" db="EMBL/GenBank/DDBJ databases">
        <title>Genomic Encyclopedia of Archaeal and Bacterial Type Strains, Phase II (KMG-II): from individual species to whole genera.</title>
        <authorList>
            <person name="Goeker M."/>
        </authorList>
    </citation>
    <scope>NUCLEOTIDE SEQUENCE</scope>
    <source>
        <strain evidence="2">DSM 43935</strain>
    </source>
</reference>
<keyword evidence="3" id="KW-1185">Reference proteome</keyword>
<feature type="compositionally biased region" description="Basic and acidic residues" evidence="1">
    <location>
        <begin position="42"/>
        <end position="61"/>
    </location>
</feature>
<protein>
    <submittedName>
        <fullName evidence="2">Uncharacterized protein</fullName>
    </submittedName>
</protein>